<comment type="caution">
    <text evidence="9">The sequence shown here is derived from an EMBL/GenBank/DDBJ whole genome shotgun (WGS) entry which is preliminary data.</text>
</comment>
<keyword evidence="5 6" id="KW-0413">Isomerase</keyword>
<dbReference type="InterPro" id="IPR000297">
    <property type="entry name" value="PPIase_PpiC"/>
</dbReference>
<keyword evidence="10" id="KW-1185">Reference proteome</keyword>
<keyword evidence="7" id="KW-0812">Transmembrane</keyword>
<dbReference type="Pfam" id="PF13145">
    <property type="entry name" value="Rotamase_2"/>
    <property type="match status" value="1"/>
</dbReference>
<dbReference type="PANTHER" id="PTHR47245">
    <property type="entry name" value="PEPTIDYLPROLYL ISOMERASE"/>
    <property type="match status" value="1"/>
</dbReference>
<dbReference type="InterPro" id="IPR046357">
    <property type="entry name" value="PPIase_dom_sf"/>
</dbReference>
<organism evidence="9 10">
    <name type="scientific">Aeribacillus alveayuensis</name>
    <dbReference type="NCBI Taxonomy" id="279215"/>
    <lineage>
        <taxon>Bacteria</taxon>
        <taxon>Bacillati</taxon>
        <taxon>Bacillota</taxon>
        <taxon>Bacilli</taxon>
        <taxon>Bacillales</taxon>
        <taxon>Bacillaceae</taxon>
        <taxon>Aeribacillus</taxon>
    </lineage>
</organism>
<dbReference type="GO" id="GO:0003755">
    <property type="term" value="F:peptidyl-prolyl cis-trans isomerase activity"/>
    <property type="evidence" value="ECO:0007669"/>
    <property type="project" value="UniProtKB-EC"/>
</dbReference>
<evidence type="ECO:0000313" key="9">
    <source>
        <dbReference type="EMBL" id="MDQ0163394.1"/>
    </source>
</evidence>
<evidence type="ECO:0000256" key="5">
    <source>
        <dbReference type="ARBA" id="ARBA00023235"/>
    </source>
</evidence>
<gene>
    <name evidence="9" type="ORF">J2S06_002474</name>
</gene>
<protein>
    <recommendedName>
        <fullName evidence="2">peptidylprolyl isomerase</fullName>
        <ecNumber evidence="2">5.2.1.8</ecNumber>
    </recommendedName>
</protein>
<keyword evidence="4 6" id="KW-0697">Rotamase</keyword>
<reference evidence="9 10" key="1">
    <citation type="submission" date="2023-07" db="EMBL/GenBank/DDBJ databases">
        <title>Genomic Encyclopedia of Type Strains, Phase IV (KMG-IV): sequencing the most valuable type-strain genomes for metagenomic binning, comparative biology and taxonomic classification.</title>
        <authorList>
            <person name="Goeker M."/>
        </authorList>
    </citation>
    <scope>NUCLEOTIDE SEQUENCE [LARGE SCALE GENOMIC DNA]</scope>
    <source>
        <strain evidence="9 10">DSM 19092</strain>
    </source>
</reference>
<dbReference type="InterPro" id="IPR027304">
    <property type="entry name" value="Trigger_fact/SurA_dom_sf"/>
</dbReference>
<dbReference type="InterPro" id="IPR050245">
    <property type="entry name" value="PrsA_foldase"/>
</dbReference>
<dbReference type="SUPFAM" id="SSF54534">
    <property type="entry name" value="FKBP-like"/>
    <property type="match status" value="1"/>
</dbReference>
<dbReference type="PROSITE" id="PS50198">
    <property type="entry name" value="PPIC_PPIASE_2"/>
    <property type="match status" value="1"/>
</dbReference>
<evidence type="ECO:0000259" key="8">
    <source>
        <dbReference type="PROSITE" id="PS50198"/>
    </source>
</evidence>
<evidence type="ECO:0000256" key="2">
    <source>
        <dbReference type="ARBA" id="ARBA00013194"/>
    </source>
</evidence>
<dbReference type="SUPFAM" id="SSF109998">
    <property type="entry name" value="Triger factor/SurA peptide-binding domain-like"/>
    <property type="match status" value="1"/>
</dbReference>
<dbReference type="RefSeq" id="WP_419152506.1">
    <property type="nucleotide sequence ID" value="NZ_JAUSTR010000015.1"/>
</dbReference>
<evidence type="ECO:0000256" key="4">
    <source>
        <dbReference type="ARBA" id="ARBA00023110"/>
    </source>
</evidence>
<accession>A0ABT9VQZ6</accession>
<keyword evidence="7" id="KW-0472">Membrane</keyword>
<evidence type="ECO:0000256" key="7">
    <source>
        <dbReference type="SAM" id="Phobius"/>
    </source>
</evidence>
<proteinExistence type="predicted"/>
<name>A0ABT9VQZ6_9BACI</name>
<sequence>MKGKVLWGIIFGLVVINCLTIAYFLKSDQPVVKATKESAEEEVVAQIGDEVITRQEWLAELEKRYGKSTLENMINVKVVDVLADQYQIEISEDAIERELQMFKATYNAFGEEVLQDKKDWREQIRYSILLEELLTKDVVVPEEEIKQFYQNHKDSFKIAPSYHLSHIVINNEEEAKQIVQELKEGSSFQALAAEQSLDEMTASNGGDLGFVPEHSDHIPKEYIEHAKQLKPNQWSDPIQIDQQFAIIYLHEKLDGVQYSFDEVKDQIRRQLALEQMEGNISAKKLWEEIGISWFYGETKE</sequence>
<evidence type="ECO:0000256" key="6">
    <source>
        <dbReference type="PROSITE-ProRule" id="PRU00278"/>
    </source>
</evidence>
<evidence type="ECO:0000256" key="1">
    <source>
        <dbReference type="ARBA" id="ARBA00000971"/>
    </source>
</evidence>
<keyword evidence="7" id="KW-1133">Transmembrane helix</keyword>
<feature type="domain" description="PpiC" evidence="8">
    <location>
        <begin position="159"/>
        <end position="251"/>
    </location>
</feature>
<dbReference type="EMBL" id="JAUSTR010000015">
    <property type="protein sequence ID" value="MDQ0163394.1"/>
    <property type="molecule type" value="Genomic_DNA"/>
</dbReference>
<dbReference type="Gene3D" id="1.10.4030.10">
    <property type="entry name" value="Porin chaperone SurA, peptide-binding domain"/>
    <property type="match status" value="1"/>
</dbReference>
<dbReference type="Proteomes" id="UP001225646">
    <property type="component" value="Unassembled WGS sequence"/>
</dbReference>
<dbReference type="PANTHER" id="PTHR47245:SF1">
    <property type="entry name" value="FOLDASE PROTEIN PRSA"/>
    <property type="match status" value="1"/>
</dbReference>
<feature type="transmembrane region" description="Helical" evidence="7">
    <location>
        <begin position="6"/>
        <end position="25"/>
    </location>
</feature>
<comment type="catalytic activity">
    <reaction evidence="1">
        <text>[protein]-peptidylproline (omega=180) = [protein]-peptidylproline (omega=0)</text>
        <dbReference type="Rhea" id="RHEA:16237"/>
        <dbReference type="Rhea" id="RHEA-COMP:10747"/>
        <dbReference type="Rhea" id="RHEA-COMP:10748"/>
        <dbReference type="ChEBI" id="CHEBI:83833"/>
        <dbReference type="ChEBI" id="CHEBI:83834"/>
        <dbReference type="EC" id="5.2.1.8"/>
    </reaction>
</comment>
<dbReference type="Gene3D" id="3.10.50.40">
    <property type="match status" value="1"/>
</dbReference>
<evidence type="ECO:0000256" key="3">
    <source>
        <dbReference type="ARBA" id="ARBA00022729"/>
    </source>
</evidence>
<evidence type="ECO:0000313" key="10">
    <source>
        <dbReference type="Proteomes" id="UP001225646"/>
    </source>
</evidence>
<keyword evidence="3" id="KW-0732">Signal</keyword>
<dbReference type="EC" id="5.2.1.8" evidence="2"/>